<reference evidence="1" key="1">
    <citation type="journal article" date="2020" name="Fungal Divers.">
        <title>Resolving the Mortierellaceae phylogeny through synthesis of multi-gene phylogenetics and phylogenomics.</title>
        <authorList>
            <person name="Vandepol N."/>
            <person name="Liber J."/>
            <person name="Desiro A."/>
            <person name="Na H."/>
            <person name="Kennedy M."/>
            <person name="Barry K."/>
            <person name="Grigoriev I.V."/>
            <person name="Miller A.N."/>
            <person name="O'Donnell K."/>
            <person name="Stajich J.E."/>
            <person name="Bonito G."/>
        </authorList>
    </citation>
    <scope>NUCLEOTIDE SEQUENCE</scope>
    <source>
        <strain evidence="1">KOD1015</strain>
    </source>
</reference>
<organism evidence="1 2">
    <name type="scientific">Lunasporangiospora selenospora</name>
    <dbReference type="NCBI Taxonomy" id="979761"/>
    <lineage>
        <taxon>Eukaryota</taxon>
        <taxon>Fungi</taxon>
        <taxon>Fungi incertae sedis</taxon>
        <taxon>Mucoromycota</taxon>
        <taxon>Mortierellomycotina</taxon>
        <taxon>Mortierellomycetes</taxon>
        <taxon>Mortierellales</taxon>
        <taxon>Mortierellaceae</taxon>
        <taxon>Lunasporangiospora</taxon>
    </lineage>
</organism>
<proteinExistence type="predicted"/>
<dbReference type="SUPFAM" id="SSF52047">
    <property type="entry name" value="RNI-like"/>
    <property type="match status" value="1"/>
</dbReference>
<dbReference type="OrthoDB" id="2339315at2759"/>
<dbReference type="InterPro" id="IPR036047">
    <property type="entry name" value="F-box-like_dom_sf"/>
</dbReference>
<evidence type="ECO:0000313" key="1">
    <source>
        <dbReference type="EMBL" id="KAF9585982.1"/>
    </source>
</evidence>
<dbReference type="AlphaFoldDB" id="A0A9P6G1X3"/>
<name>A0A9P6G1X3_9FUNG</name>
<protein>
    <recommendedName>
        <fullName evidence="3">F-box domain-containing protein</fullName>
    </recommendedName>
</protein>
<sequence length="484" mass="55350">MTLGPQDLWRIPHILDRICDFLSMQDIDACRRVSKAWLQLFSPQSYRSLQHGIQVPAKLYSPETRQRLLENTFRVRTLRIGFGELEPLYGSQCIFVRDLYLVDNIKEIPTEFEPTSNAFCLIAANPGLKSLTLEFDKGIGVSQYMNNSIFWLLSQHPSLEQFQIVSDENLEQFFLYIMEALPRSLQVFRLRWDHYYFLGTPEPLDFPLLENLRCLEFFGPLQVDQEVDRILIPFLEKSPNLVEIVLPDVLSYPIVEPMLRCCPKLEAIDYSQSCFDAQIVCSTLQGFRGLCRLYATIFTTELQQAFETEVLQLSPNFGCYESLESIRIQGIAPLQDMLTVLRHCPKLKEMSLTSLGASPDSMYGIGLKELVEVSWSSPQLEVLQIPILNTTVTIPNRRGRLEASDIELEDEETVRCIGKLIQQVRAMDRDCSLNLRWNVVEHGKSFSSTQQYLDKAIESGTMPCPITVEGVQLIGVPWDIQATG</sequence>
<comment type="caution">
    <text evidence="1">The sequence shown here is derived from an EMBL/GenBank/DDBJ whole genome shotgun (WGS) entry which is preliminary data.</text>
</comment>
<accession>A0A9P6G1X3</accession>
<dbReference type="SUPFAM" id="SSF81383">
    <property type="entry name" value="F-box domain"/>
    <property type="match status" value="1"/>
</dbReference>
<keyword evidence="2" id="KW-1185">Reference proteome</keyword>
<dbReference type="InterPro" id="IPR032675">
    <property type="entry name" value="LRR_dom_sf"/>
</dbReference>
<dbReference type="Gene3D" id="3.80.10.10">
    <property type="entry name" value="Ribonuclease Inhibitor"/>
    <property type="match status" value="1"/>
</dbReference>
<evidence type="ECO:0000313" key="2">
    <source>
        <dbReference type="Proteomes" id="UP000780801"/>
    </source>
</evidence>
<dbReference type="Proteomes" id="UP000780801">
    <property type="component" value="Unassembled WGS sequence"/>
</dbReference>
<gene>
    <name evidence="1" type="ORF">BGW38_010674</name>
</gene>
<dbReference type="EMBL" id="JAABOA010000090">
    <property type="protein sequence ID" value="KAF9585982.1"/>
    <property type="molecule type" value="Genomic_DNA"/>
</dbReference>
<evidence type="ECO:0008006" key="3">
    <source>
        <dbReference type="Google" id="ProtNLM"/>
    </source>
</evidence>